<dbReference type="OrthoDB" id="7771656at2759"/>
<dbReference type="InterPro" id="IPR012341">
    <property type="entry name" value="6hp_glycosidase-like_sf"/>
</dbReference>
<dbReference type="SMART" id="SM01149">
    <property type="entry name" value="DUF1237"/>
    <property type="match status" value="1"/>
</dbReference>
<dbReference type="VEuPathDB" id="FungiDB:Z519_08444"/>
<evidence type="ECO:0000313" key="2">
    <source>
        <dbReference type="EMBL" id="KIW90661.1"/>
    </source>
</evidence>
<dbReference type="GeneID" id="27701372"/>
<proteinExistence type="predicted"/>
<gene>
    <name evidence="2" type="ORF">Z519_08444</name>
</gene>
<organism evidence="2 3">
    <name type="scientific">Cladophialophora bantiana (strain ATCC 10958 / CBS 173.52 / CDC B-1940 / NIH 8579)</name>
    <name type="common">Xylohypha bantiana</name>
    <dbReference type="NCBI Taxonomy" id="1442370"/>
    <lineage>
        <taxon>Eukaryota</taxon>
        <taxon>Fungi</taxon>
        <taxon>Dikarya</taxon>
        <taxon>Ascomycota</taxon>
        <taxon>Pezizomycotina</taxon>
        <taxon>Eurotiomycetes</taxon>
        <taxon>Chaetothyriomycetidae</taxon>
        <taxon>Chaetothyriales</taxon>
        <taxon>Herpotrichiellaceae</taxon>
        <taxon>Cladophialophora</taxon>
    </lineage>
</organism>
<evidence type="ECO:0000313" key="3">
    <source>
        <dbReference type="Proteomes" id="UP000053789"/>
    </source>
</evidence>
<dbReference type="GO" id="GO:0005975">
    <property type="term" value="P:carbohydrate metabolic process"/>
    <property type="evidence" value="ECO:0007669"/>
    <property type="project" value="InterPro"/>
</dbReference>
<dbReference type="EMBL" id="KN846992">
    <property type="protein sequence ID" value="KIW90661.1"/>
    <property type="molecule type" value="Genomic_DNA"/>
</dbReference>
<dbReference type="RefSeq" id="XP_016617330.1">
    <property type="nucleotide sequence ID" value="XM_016766172.1"/>
</dbReference>
<dbReference type="HOGENOM" id="CLU_1124409_0_0_1"/>
<dbReference type="InterPro" id="IPR008928">
    <property type="entry name" value="6-hairpin_glycosidase_sf"/>
</dbReference>
<dbReference type="SUPFAM" id="SSF48208">
    <property type="entry name" value="Six-hairpin glycosidases"/>
    <property type="match status" value="1"/>
</dbReference>
<reference evidence="2" key="1">
    <citation type="submission" date="2015-01" db="EMBL/GenBank/DDBJ databases">
        <title>The Genome Sequence of Cladophialophora bantiana CBS 173.52.</title>
        <authorList>
            <consortium name="The Broad Institute Genomics Platform"/>
            <person name="Cuomo C."/>
            <person name="de Hoog S."/>
            <person name="Gorbushina A."/>
            <person name="Stielow B."/>
            <person name="Teixiera M."/>
            <person name="Abouelleil A."/>
            <person name="Chapman S.B."/>
            <person name="Priest M."/>
            <person name="Young S.K."/>
            <person name="Wortman J."/>
            <person name="Nusbaum C."/>
            <person name="Birren B."/>
        </authorList>
    </citation>
    <scope>NUCLEOTIDE SEQUENCE [LARGE SCALE GENOMIC DNA]</scope>
    <source>
        <strain evidence="2">CBS 173.52</strain>
    </source>
</reference>
<evidence type="ECO:0000256" key="1">
    <source>
        <dbReference type="SAM" id="MobiDB-lite"/>
    </source>
</evidence>
<sequence length="247" mass="27312">MFECKYEVDSLAAFLEVSYYYNGTSDLGFFDHFQWVDTVQTIMNTVLDLTIGTYDSGGRVLDQPYTWNRTANSATETVSNLYRGHPVMGGTGLIRSFFRPSDDSCVYQLFIPANMMFSHCLGLCADIMLNQQNALAPTMASSMRNLSSSIHAAISAYGIYQMDDDQIYAYELDGYGSSNIMDDANIPSLLSAPMFGYDANDPVYQATRRLLLSPANPYYMRGPSLTRPVGRTCPSGTPGPRRPSSAS</sequence>
<dbReference type="Proteomes" id="UP000053789">
    <property type="component" value="Unassembled WGS sequence"/>
</dbReference>
<dbReference type="GO" id="GO:0003824">
    <property type="term" value="F:catalytic activity"/>
    <property type="evidence" value="ECO:0007669"/>
    <property type="project" value="UniProtKB-ARBA"/>
</dbReference>
<accession>A0A0D2EKW1</accession>
<dbReference type="Gene3D" id="1.50.10.10">
    <property type="match status" value="1"/>
</dbReference>
<dbReference type="InterPro" id="IPR008313">
    <property type="entry name" value="GH125"/>
</dbReference>
<dbReference type="PANTHER" id="PTHR31047">
    <property type="entry name" value="MEIOTICALLY UP-REGULATED GENE 157 PROTEIN"/>
    <property type="match status" value="1"/>
</dbReference>
<dbReference type="PANTHER" id="PTHR31047:SF1">
    <property type="entry name" value="DUF1237 DOMAIN-CONTAINING PROTEIN"/>
    <property type="match status" value="1"/>
</dbReference>
<keyword evidence="3" id="KW-1185">Reference proteome</keyword>
<dbReference type="AlphaFoldDB" id="A0A0D2EKW1"/>
<protein>
    <submittedName>
        <fullName evidence="2">Uncharacterized protein</fullName>
    </submittedName>
</protein>
<name>A0A0D2EKW1_CLAB1</name>
<feature type="compositionally biased region" description="Low complexity" evidence="1">
    <location>
        <begin position="230"/>
        <end position="247"/>
    </location>
</feature>
<dbReference type="Pfam" id="PF06824">
    <property type="entry name" value="Glyco_hydro_125"/>
    <property type="match status" value="1"/>
</dbReference>
<feature type="region of interest" description="Disordered" evidence="1">
    <location>
        <begin position="222"/>
        <end position="247"/>
    </location>
</feature>